<proteinExistence type="predicted"/>
<geneLocation type="plasmid" evidence="1 3">
    <name>pNBRC108728a</name>
</geneLocation>
<keyword evidence="3" id="KW-1185">Reference proteome</keyword>
<dbReference type="Proteomes" id="UP001321486">
    <property type="component" value="Plasmid pNBRC108728a"/>
</dbReference>
<gene>
    <name evidence="1" type="ORF">GCM10025867_45640</name>
    <name evidence="2" type="ORF">GCM10025867_51310</name>
</gene>
<dbReference type="EMBL" id="AP027733">
    <property type="protein sequence ID" value="BDZ52890.1"/>
    <property type="molecule type" value="Genomic_DNA"/>
</dbReference>
<name>A0ABM8GV35_9MICO</name>
<evidence type="ECO:0000313" key="1">
    <source>
        <dbReference type="EMBL" id="BDZ52323.1"/>
    </source>
</evidence>
<reference evidence="3" key="2">
    <citation type="journal article" date="2019" name="Int. J. Syst. Evol. Microbiol.">
        <title>The Global Catalogue of Microorganisms (GCM) 10K type strain sequencing project: providing services to taxonomists for standard genome sequencing and annotation.</title>
        <authorList>
            <consortium name="The Broad Institute Genomics Platform"/>
            <consortium name="The Broad Institute Genome Sequencing Center for Infectious Disease"/>
            <person name="Wu L."/>
            <person name="Ma J."/>
        </authorList>
    </citation>
    <scope>NUCLEOTIDE SEQUENCE [LARGE SCALE GENOMIC DNA]</scope>
    <source>
        <strain evidence="3">NBRC 108728</strain>
    </source>
</reference>
<accession>A0ABM8GV35</accession>
<protein>
    <submittedName>
        <fullName evidence="1">Uncharacterized protein</fullName>
    </submittedName>
</protein>
<dbReference type="RefSeq" id="WP_286347173.1">
    <property type="nucleotide sequence ID" value="NZ_AP027733.1"/>
</dbReference>
<sequence>MALGEHVLLLTYDLNQDGHEYLRRDWTSTWGDEGGSRWVRVQRSVLLVRSERSAQEFCDVFYAGAWTAPGRLFAIDILDAPYSGRGDKRAWDWLESARSGARAERDARLRVQNDAWMRDQDAKFVGRLAEGWPTTPIRLRDAIRLEHNLATERRGSLDAWMTGLLDEQLPGWREREEVARAADNG</sequence>
<reference evidence="1" key="1">
    <citation type="journal article" date="2014" name="Int. J. Syst. Evol. Microbiol.">
        <title>Complete genome of a new Firmicutes species belonging to the dominant human colonic microbiota ('Ruminococcus bicirculans') reveals two chromosomes and a selective capacity to utilize plant glucans.</title>
        <authorList>
            <consortium name="NISC Comparative Sequencing Program"/>
            <person name="Wegmann U."/>
            <person name="Louis P."/>
            <person name="Goesmann A."/>
            <person name="Henrissat B."/>
            <person name="Duncan S.H."/>
            <person name="Flint H.J."/>
        </authorList>
    </citation>
    <scope>NUCLEOTIDE SEQUENCE</scope>
    <source>
        <strain evidence="1">NBRC 108728</strain>
    </source>
</reference>
<evidence type="ECO:0000313" key="3">
    <source>
        <dbReference type="Proteomes" id="UP001321486"/>
    </source>
</evidence>
<dbReference type="EMBL" id="AP027733">
    <property type="protein sequence ID" value="BDZ52323.1"/>
    <property type="molecule type" value="Genomic_DNA"/>
</dbReference>
<evidence type="ECO:0000313" key="2">
    <source>
        <dbReference type="EMBL" id="BDZ52890.1"/>
    </source>
</evidence>
<keyword evidence="1" id="KW-0614">Plasmid</keyword>
<reference evidence="1" key="3">
    <citation type="submission" date="2023-02" db="EMBL/GenBank/DDBJ databases">
        <authorList>
            <person name="Sun Q."/>
            <person name="Mori K."/>
        </authorList>
    </citation>
    <scope>NUCLEOTIDE SEQUENCE</scope>
    <source>
        <strain evidence="1">NBRC 108728</strain>
        <plasmid evidence="1">pNBRC108728a</plasmid>
    </source>
</reference>
<organism evidence="1 3">
    <name type="scientific">Frondihabitans sucicola</name>
    <dbReference type="NCBI Taxonomy" id="1268041"/>
    <lineage>
        <taxon>Bacteria</taxon>
        <taxon>Bacillati</taxon>
        <taxon>Actinomycetota</taxon>
        <taxon>Actinomycetes</taxon>
        <taxon>Micrococcales</taxon>
        <taxon>Microbacteriaceae</taxon>
        <taxon>Frondihabitans</taxon>
    </lineage>
</organism>